<keyword evidence="6 7" id="KW-0472">Membrane</keyword>
<dbReference type="Proteomes" id="UP001291653">
    <property type="component" value="Unassembled WGS sequence"/>
</dbReference>
<comment type="caution">
    <text evidence="10">The sequence shown here is derived from an EMBL/GenBank/DDBJ whole genome shotgun (WGS) entry which is preliminary data.</text>
</comment>
<evidence type="ECO:0000256" key="5">
    <source>
        <dbReference type="ARBA" id="ARBA00022989"/>
    </source>
</evidence>
<comment type="subcellular location">
    <subcellularLocation>
        <location evidence="1 7">Cell membrane</location>
        <topology evidence="1 7">Multi-pass membrane protein</topology>
    </subcellularLocation>
</comment>
<protein>
    <submittedName>
        <fullName evidence="10">ABC transporter permease</fullName>
    </submittedName>
</protein>
<dbReference type="CDD" id="cd06261">
    <property type="entry name" value="TM_PBP2"/>
    <property type="match status" value="1"/>
</dbReference>
<proteinExistence type="inferred from homology"/>
<accession>A0ABQ5NW04</accession>
<feature type="domain" description="ABC transmembrane type-1" evidence="9">
    <location>
        <begin position="121"/>
        <end position="313"/>
    </location>
</feature>
<feature type="compositionally biased region" description="Basic and acidic residues" evidence="8">
    <location>
        <begin position="329"/>
        <end position="338"/>
    </location>
</feature>
<dbReference type="Pfam" id="PF00528">
    <property type="entry name" value="BPD_transp_1"/>
    <property type="match status" value="1"/>
</dbReference>
<keyword evidence="5 7" id="KW-1133">Transmembrane helix</keyword>
<comment type="similarity">
    <text evidence="7">Belongs to the binding-protein-dependent transport system permease family.</text>
</comment>
<feature type="compositionally biased region" description="Low complexity" evidence="8">
    <location>
        <begin position="8"/>
        <end position="27"/>
    </location>
</feature>
<keyword evidence="3" id="KW-1003">Cell membrane</keyword>
<dbReference type="SUPFAM" id="SSF161098">
    <property type="entry name" value="MetI-like"/>
    <property type="match status" value="1"/>
</dbReference>
<evidence type="ECO:0000256" key="4">
    <source>
        <dbReference type="ARBA" id="ARBA00022692"/>
    </source>
</evidence>
<dbReference type="Gene3D" id="1.10.3720.10">
    <property type="entry name" value="MetI-like"/>
    <property type="match status" value="1"/>
</dbReference>
<evidence type="ECO:0000313" key="11">
    <source>
        <dbReference type="Proteomes" id="UP001291653"/>
    </source>
</evidence>
<feature type="transmembrane region" description="Helical" evidence="7">
    <location>
        <begin position="44"/>
        <end position="66"/>
    </location>
</feature>
<reference evidence="10 11" key="1">
    <citation type="submission" date="2022-10" db="EMBL/GenBank/DDBJ databases">
        <title>Draft genome sequence of Streptomyces sp. YSPA8.</title>
        <authorList>
            <person name="Moriuchi R."/>
            <person name="Dohra H."/>
            <person name="Yamamura H."/>
            <person name="Kodani S."/>
        </authorList>
    </citation>
    <scope>NUCLEOTIDE SEQUENCE [LARGE SCALE GENOMIC DNA]</scope>
    <source>
        <strain evidence="10 11">YSPA8</strain>
    </source>
</reference>
<gene>
    <name evidence="10" type="ORF">SYYSPA8_09465</name>
</gene>
<dbReference type="PROSITE" id="PS50928">
    <property type="entry name" value="ABC_TM1"/>
    <property type="match status" value="1"/>
</dbReference>
<dbReference type="InterPro" id="IPR035906">
    <property type="entry name" value="MetI-like_sf"/>
</dbReference>
<sequence length="394" mass="40255">MSTVAHEPAAAGGNALPPAAPGGAAPADGGGTARAVLRRLRRRPAALISAGVLALLVLLALAAPLITALTGQDPHTYHDDLVDSARGGVPVGPLGGVSAEHWLGVEPGTGRDLLARLLHGARISLLVAAGATVVQISIGVAVGLAAGLGSPLLDSLLSRVGDILVALPMLVVGIALTAVVPADFPRPLLLILLIGALGWGGTARIVRAQTLTLKRLDFVAAARLSGHGPWRVARRELLPSLGAPVITYAAVLLPANIVVEASLSFLGVGVKPPTPSWGQMLSSAQTWFRADPMYVLLPAGLLFVTVLSFTVLGEAVRTALDPREASRLAVGTRRERSGRPAGRLNGRLSGRLNGRPAGRPSGRSGAAQGPRPALGPSEPLKSPGPLRPQKKTLS</sequence>
<dbReference type="PANTHER" id="PTHR43386:SF1">
    <property type="entry name" value="D,D-DIPEPTIDE TRANSPORT SYSTEM PERMEASE PROTEIN DDPC-RELATED"/>
    <property type="match status" value="1"/>
</dbReference>
<dbReference type="InterPro" id="IPR000515">
    <property type="entry name" value="MetI-like"/>
</dbReference>
<evidence type="ECO:0000313" key="10">
    <source>
        <dbReference type="EMBL" id="GLF94512.1"/>
    </source>
</evidence>
<dbReference type="PANTHER" id="PTHR43386">
    <property type="entry name" value="OLIGOPEPTIDE TRANSPORT SYSTEM PERMEASE PROTEIN APPC"/>
    <property type="match status" value="1"/>
</dbReference>
<evidence type="ECO:0000256" key="8">
    <source>
        <dbReference type="SAM" id="MobiDB-lite"/>
    </source>
</evidence>
<keyword evidence="4 7" id="KW-0812">Transmembrane</keyword>
<feature type="transmembrane region" description="Helical" evidence="7">
    <location>
        <begin position="188"/>
        <end position="206"/>
    </location>
</feature>
<dbReference type="Pfam" id="PF12911">
    <property type="entry name" value="OppC_N"/>
    <property type="match status" value="1"/>
</dbReference>
<feature type="region of interest" description="Disordered" evidence="8">
    <location>
        <begin position="329"/>
        <end position="394"/>
    </location>
</feature>
<evidence type="ECO:0000256" key="7">
    <source>
        <dbReference type="RuleBase" id="RU363032"/>
    </source>
</evidence>
<keyword evidence="2 7" id="KW-0813">Transport</keyword>
<evidence type="ECO:0000256" key="6">
    <source>
        <dbReference type="ARBA" id="ARBA00023136"/>
    </source>
</evidence>
<feature type="transmembrane region" description="Helical" evidence="7">
    <location>
        <begin position="237"/>
        <end position="259"/>
    </location>
</feature>
<feature type="transmembrane region" description="Helical" evidence="7">
    <location>
        <begin position="293"/>
        <end position="313"/>
    </location>
</feature>
<evidence type="ECO:0000259" key="9">
    <source>
        <dbReference type="PROSITE" id="PS50928"/>
    </source>
</evidence>
<dbReference type="EMBL" id="BSBI01000003">
    <property type="protein sequence ID" value="GLF94512.1"/>
    <property type="molecule type" value="Genomic_DNA"/>
</dbReference>
<feature type="region of interest" description="Disordered" evidence="8">
    <location>
        <begin position="1"/>
        <end position="28"/>
    </location>
</feature>
<feature type="transmembrane region" description="Helical" evidence="7">
    <location>
        <begin position="123"/>
        <end position="148"/>
    </location>
</feature>
<feature type="compositionally biased region" description="Low complexity" evidence="8">
    <location>
        <begin position="354"/>
        <end position="367"/>
    </location>
</feature>
<organism evidence="10 11">
    <name type="scientific">Streptomyces yaizuensis</name>
    <dbReference type="NCBI Taxonomy" id="2989713"/>
    <lineage>
        <taxon>Bacteria</taxon>
        <taxon>Bacillati</taxon>
        <taxon>Actinomycetota</taxon>
        <taxon>Actinomycetes</taxon>
        <taxon>Kitasatosporales</taxon>
        <taxon>Streptomycetaceae</taxon>
        <taxon>Streptomyces</taxon>
    </lineage>
</organism>
<evidence type="ECO:0000256" key="2">
    <source>
        <dbReference type="ARBA" id="ARBA00022448"/>
    </source>
</evidence>
<keyword evidence="11" id="KW-1185">Reference proteome</keyword>
<feature type="transmembrane region" description="Helical" evidence="7">
    <location>
        <begin position="160"/>
        <end position="182"/>
    </location>
</feature>
<dbReference type="InterPro" id="IPR025966">
    <property type="entry name" value="OppC_N"/>
</dbReference>
<dbReference type="InterPro" id="IPR050366">
    <property type="entry name" value="BP-dependent_transpt_permease"/>
</dbReference>
<name>A0ABQ5NW04_9ACTN</name>
<evidence type="ECO:0000256" key="1">
    <source>
        <dbReference type="ARBA" id="ARBA00004651"/>
    </source>
</evidence>
<evidence type="ECO:0000256" key="3">
    <source>
        <dbReference type="ARBA" id="ARBA00022475"/>
    </source>
</evidence>